<comment type="pathway">
    <text evidence="7">Protein modification; protein glycosylation.</text>
</comment>
<evidence type="ECO:0000313" key="9">
    <source>
        <dbReference type="Proteomes" id="UP000812966"/>
    </source>
</evidence>
<sequence length="95" mass="10517">MTRATRFAAYLAPLIIYYLLALLGIVNIPFMSQESSDALVPVLPFWVLVTFGAYSLGSLGLGLVRFRDCPEAYRSLMLEISQAKDDLRSKGVTVD</sequence>
<dbReference type="InterPro" id="IPR013174">
    <property type="entry name" value="DPM3"/>
</dbReference>
<keyword evidence="3 7" id="KW-0812">Transmembrane</keyword>
<comment type="function">
    <text evidence="7">Stabilizer subunit of the dolichol-phosphate mannose (DPM) synthase complex; tethers catalytic subunit to the ER.</text>
</comment>
<dbReference type="GO" id="GO:0006506">
    <property type="term" value="P:GPI anchor biosynthetic process"/>
    <property type="evidence" value="ECO:0007669"/>
    <property type="project" value="TreeGrafter"/>
</dbReference>
<evidence type="ECO:0000256" key="6">
    <source>
        <dbReference type="ARBA" id="ARBA00023136"/>
    </source>
</evidence>
<evidence type="ECO:0000256" key="7">
    <source>
        <dbReference type="RuleBase" id="RU365085"/>
    </source>
</evidence>
<dbReference type="Pfam" id="PF08285">
    <property type="entry name" value="DPM3"/>
    <property type="match status" value="1"/>
</dbReference>
<keyword evidence="6 7" id="KW-0472">Membrane</keyword>
<keyword evidence="9" id="KW-1185">Reference proteome</keyword>
<evidence type="ECO:0000256" key="2">
    <source>
        <dbReference type="ARBA" id="ARBA00010430"/>
    </source>
</evidence>
<protein>
    <recommendedName>
        <fullName evidence="7">Dolichol-phosphate mannosyltransferase subunit 3</fullName>
    </recommendedName>
</protein>
<dbReference type="AlphaFoldDB" id="A0A8K0JSX0"/>
<evidence type="ECO:0000313" key="8">
    <source>
        <dbReference type="EMBL" id="KAG7571457.1"/>
    </source>
</evidence>
<comment type="subcellular location">
    <subcellularLocation>
        <location evidence="1 7">Endoplasmic reticulum membrane</location>
        <topology evidence="1 7">Multi-pass membrane protein</topology>
    </subcellularLocation>
</comment>
<name>A0A8K0JSX0_9TREE</name>
<reference evidence="8" key="1">
    <citation type="submission" date="2020-04" db="EMBL/GenBank/DDBJ databases">
        <title>Analysis of mating type loci in Filobasidium floriforme.</title>
        <authorList>
            <person name="Nowrousian M."/>
        </authorList>
    </citation>
    <scope>NUCLEOTIDE SEQUENCE</scope>
    <source>
        <strain evidence="8">CBS 6242</strain>
    </source>
</reference>
<organism evidence="8 9">
    <name type="scientific">Filobasidium floriforme</name>
    <dbReference type="NCBI Taxonomy" id="5210"/>
    <lineage>
        <taxon>Eukaryota</taxon>
        <taxon>Fungi</taxon>
        <taxon>Dikarya</taxon>
        <taxon>Basidiomycota</taxon>
        <taxon>Agaricomycotina</taxon>
        <taxon>Tremellomycetes</taxon>
        <taxon>Filobasidiales</taxon>
        <taxon>Filobasidiaceae</taxon>
        <taxon>Filobasidium</taxon>
    </lineage>
</organism>
<evidence type="ECO:0000256" key="5">
    <source>
        <dbReference type="ARBA" id="ARBA00022989"/>
    </source>
</evidence>
<keyword evidence="5 7" id="KW-1133">Transmembrane helix</keyword>
<dbReference type="PANTHER" id="PTHR16433:SF0">
    <property type="entry name" value="DOLICHOL-PHOSPHATE MANNOSYLTRANSFERASE SUBUNIT 3"/>
    <property type="match status" value="1"/>
</dbReference>
<dbReference type="PANTHER" id="PTHR16433">
    <property type="entry name" value="DOLICHOL-PHOSPHATE MANNOSYLTRANSFERASE SUBUNIT 3"/>
    <property type="match status" value="1"/>
</dbReference>
<dbReference type="EMBL" id="JABELV010000007">
    <property type="protein sequence ID" value="KAG7571457.1"/>
    <property type="molecule type" value="Genomic_DNA"/>
</dbReference>
<gene>
    <name evidence="8" type="ORF">FFLO_00640</name>
</gene>
<comment type="similarity">
    <text evidence="2 7">Belongs to the DPM3 family.</text>
</comment>
<dbReference type="UniPathway" id="UPA00378"/>
<dbReference type="Proteomes" id="UP000812966">
    <property type="component" value="Unassembled WGS sequence"/>
</dbReference>
<comment type="subunit">
    <text evidence="7">Component of the dolichol-phosphate mannose (DPM) synthase complex.</text>
</comment>
<feature type="transmembrane region" description="Helical" evidence="7">
    <location>
        <begin position="43"/>
        <end position="64"/>
    </location>
</feature>
<dbReference type="GO" id="GO:0005789">
    <property type="term" value="C:endoplasmic reticulum membrane"/>
    <property type="evidence" value="ECO:0007669"/>
    <property type="project" value="UniProtKB-SubCell"/>
</dbReference>
<evidence type="ECO:0000256" key="4">
    <source>
        <dbReference type="ARBA" id="ARBA00022824"/>
    </source>
</evidence>
<feature type="transmembrane region" description="Helical" evidence="7">
    <location>
        <begin position="7"/>
        <end position="31"/>
    </location>
</feature>
<evidence type="ECO:0000256" key="3">
    <source>
        <dbReference type="ARBA" id="ARBA00022692"/>
    </source>
</evidence>
<keyword evidence="4 7" id="KW-0256">Endoplasmic reticulum</keyword>
<evidence type="ECO:0000256" key="1">
    <source>
        <dbReference type="ARBA" id="ARBA00004477"/>
    </source>
</evidence>
<proteinExistence type="inferred from homology"/>
<accession>A0A8K0JSX0</accession>
<dbReference type="GO" id="GO:0033185">
    <property type="term" value="C:dolichol-phosphate-mannose synthase complex"/>
    <property type="evidence" value="ECO:0007669"/>
    <property type="project" value="TreeGrafter"/>
</dbReference>
<comment type="caution">
    <text evidence="8">The sequence shown here is derived from an EMBL/GenBank/DDBJ whole genome shotgun (WGS) entry which is preliminary data.</text>
</comment>